<dbReference type="Pfam" id="PF16987">
    <property type="entry name" value="KIX_2"/>
    <property type="match status" value="1"/>
</dbReference>
<reference evidence="5 6" key="1">
    <citation type="journal article" date="2023" name="Hortic Res">
        <title>The complete reference genome for grapevine (Vitis vinifera L.) genetics and breeding.</title>
        <authorList>
            <person name="Shi X."/>
            <person name="Cao S."/>
            <person name="Wang X."/>
            <person name="Huang S."/>
            <person name="Wang Y."/>
            <person name="Liu Z."/>
            <person name="Liu W."/>
            <person name="Leng X."/>
            <person name="Peng Y."/>
            <person name="Wang N."/>
            <person name="Wang Y."/>
            <person name="Ma Z."/>
            <person name="Xu X."/>
            <person name="Zhang F."/>
            <person name="Xue H."/>
            <person name="Zhong H."/>
            <person name="Wang Y."/>
            <person name="Zhang K."/>
            <person name="Velt A."/>
            <person name="Avia K."/>
            <person name="Holtgrawe D."/>
            <person name="Grimplet J."/>
            <person name="Matus J.T."/>
            <person name="Ware D."/>
            <person name="Wu X."/>
            <person name="Wang H."/>
            <person name="Liu C."/>
            <person name="Fang Y."/>
            <person name="Rustenholz C."/>
            <person name="Cheng Z."/>
            <person name="Xiao H."/>
            <person name="Zhou Y."/>
        </authorList>
    </citation>
    <scope>NUCLEOTIDE SEQUENCE [LARGE SCALE GENOMIC DNA]</scope>
    <source>
        <strain evidence="6">cv. Pinot noir / PN40024</strain>
        <tissue evidence="5">Leaf</tissue>
    </source>
</reference>
<sequence length="187" mass="21049">MSSMDTLKRHLPISGPEGLHELRKIVERFEEKIYSAATSQSDYLRKISLKMLTMETKSFNVATNSLPSNSAGHSKKSPNDKKSLARKKALRSSSNGQCNAFARRKLWVQASLIATRPMIGQEGYGIITDDIQRIGWWEVSMWCNKHYLLIYCLCGTVGPWVKVPKALEEDTPMWVYGGLVLPLGFSP</sequence>
<evidence type="ECO:0000256" key="1">
    <source>
        <dbReference type="ARBA" id="ARBA00004123"/>
    </source>
</evidence>
<evidence type="ECO:0000313" key="5">
    <source>
        <dbReference type="EMBL" id="WJZ95291.1"/>
    </source>
</evidence>
<evidence type="ECO:0000259" key="4">
    <source>
        <dbReference type="Pfam" id="PF16987"/>
    </source>
</evidence>
<evidence type="ECO:0000256" key="3">
    <source>
        <dbReference type="SAM" id="MobiDB-lite"/>
    </source>
</evidence>
<keyword evidence="6" id="KW-1185">Reference proteome</keyword>
<organism evidence="5 6">
    <name type="scientific">Vitis vinifera</name>
    <name type="common">Grape</name>
    <dbReference type="NCBI Taxonomy" id="29760"/>
    <lineage>
        <taxon>Eukaryota</taxon>
        <taxon>Viridiplantae</taxon>
        <taxon>Streptophyta</taxon>
        <taxon>Embryophyta</taxon>
        <taxon>Tracheophyta</taxon>
        <taxon>Spermatophyta</taxon>
        <taxon>Magnoliopsida</taxon>
        <taxon>eudicotyledons</taxon>
        <taxon>Gunneridae</taxon>
        <taxon>Pentapetalae</taxon>
        <taxon>rosids</taxon>
        <taxon>Vitales</taxon>
        <taxon>Vitaceae</taxon>
        <taxon>Viteae</taxon>
        <taxon>Vitis</taxon>
    </lineage>
</organism>
<dbReference type="Proteomes" id="UP001227230">
    <property type="component" value="Chromosome 9"/>
</dbReference>
<keyword evidence="2" id="KW-0539">Nucleus</keyword>
<evidence type="ECO:0000256" key="2">
    <source>
        <dbReference type="ARBA" id="ARBA00023242"/>
    </source>
</evidence>
<dbReference type="PANTHER" id="PTHR33137">
    <property type="entry name" value="MEDIATOR OF RNA POLYMERASE II TRANSCRIPTION SUBUNIT 15A-RELATED"/>
    <property type="match status" value="1"/>
</dbReference>
<gene>
    <name evidence="5" type="ORF">VitviT2T_014071</name>
</gene>
<dbReference type="PANTHER" id="PTHR33137:SF4">
    <property type="entry name" value="MEDIATOR OF RNA POLYMERASE II TRANSCRIPTION SUBUNIT 15A-RELATED"/>
    <property type="match status" value="1"/>
</dbReference>
<dbReference type="Gene3D" id="1.10.246.20">
    <property type="entry name" value="Coactivator CBP, KIX domain"/>
    <property type="match status" value="1"/>
</dbReference>
<dbReference type="InterPro" id="IPR036546">
    <property type="entry name" value="MED15_KIX"/>
</dbReference>
<dbReference type="EMBL" id="CP126656">
    <property type="protein sequence ID" value="WJZ95291.1"/>
    <property type="molecule type" value="Genomic_DNA"/>
</dbReference>
<feature type="domain" description="Mediator complex subunit 15 KIX" evidence="4">
    <location>
        <begin position="4"/>
        <end position="64"/>
    </location>
</feature>
<name>A0ABY9CL90_VITVI</name>
<evidence type="ECO:0000313" key="6">
    <source>
        <dbReference type="Proteomes" id="UP001227230"/>
    </source>
</evidence>
<comment type="subcellular location">
    <subcellularLocation>
        <location evidence="1">Nucleus</location>
    </subcellularLocation>
</comment>
<feature type="region of interest" description="Disordered" evidence="3">
    <location>
        <begin position="64"/>
        <end position="91"/>
    </location>
</feature>
<protein>
    <recommendedName>
        <fullName evidence="4">Mediator complex subunit 15 KIX domain-containing protein</fullName>
    </recommendedName>
</protein>
<proteinExistence type="predicted"/>
<dbReference type="InterPro" id="IPR036529">
    <property type="entry name" value="KIX_dom_sf"/>
</dbReference>
<accession>A0ABY9CL90</accession>
<dbReference type="InterPro" id="IPR044661">
    <property type="entry name" value="MED15a/b/c-like"/>
</dbReference>